<evidence type="ECO:0000256" key="2">
    <source>
        <dbReference type="ARBA" id="ARBA00022814"/>
    </source>
</evidence>
<keyword evidence="3 6" id="KW-0694">RNA-binding</keyword>
<dbReference type="GO" id="GO:0003723">
    <property type="term" value="F:RNA binding"/>
    <property type="evidence" value="ECO:0007669"/>
    <property type="project" value="UniProtKB-UniRule"/>
</dbReference>
<dbReference type="GO" id="GO:0005829">
    <property type="term" value="C:cytosol"/>
    <property type="evidence" value="ECO:0007669"/>
    <property type="project" value="TreeGrafter"/>
</dbReference>
<dbReference type="HAMAP" id="MF_00073">
    <property type="entry name" value="NusB"/>
    <property type="match status" value="1"/>
</dbReference>
<dbReference type="PANTHER" id="PTHR11078:SF3">
    <property type="entry name" value="ANTITERMINATION NUSB DOMAIN-CONTAINING PROTEIN"/>
    <property type="match status" value="1"/>
</dbReference>
<keyword evidence="9" id="KW-1185">Reference proteome</keyword>
<gene>
    <name evidence="6 8" type="primary">nusB</name>
    <name evidence="8" type="ORF">PROFFT_A_06220</name>
</gene>
<dbReference type="NCBIfam" id="TIGR01951">
    <property type="entry name" value="nusB"/>
    <property type="match status" value="1"/>
</dbReference>
<accession>A0A8E4F0E8</accession>
<dbReference type="GO" id="GO:0006353">
    <property type="term" value="P:DNA-templated transcription termination"/>
    <property type="evidence" value="ECO:0007669"/>
    <property type="project" value="UniProtKB-UniRule"/>
</dbReference>
<dbReference type="InterPro" id="IPR006027">
    <property type="entry name" value="NusB_RsmB_TIM44"/>
</dbReference>
<evidence type="ECO:0000313" key="9">
    <source>
        <dbReference type="Proteomes" id="UP000683585"/>
    </source>
</evidence>
<dbReference type="Gene3D" id="1.10.940.10">
    <property type="entry name" value="NusB-like"/>
    <property type="match status" value="1"/>
</dbReference>
<dbReference type="Pfam" id="PF01029">
    <property type="entry name" value="NusB"/>
    <property type="match status" value="1"/>
</dbReference>
<evidence type="ECO:0000256" key="6">
    <source>
        <dbReference type="HAMAP-Rule" id="MF_00073"/>
    </source>
</evidence>
<dbReference type="AlphaFoldDB" id="A0A8E4F0E8"/>
<dbReference type="PANTHER" id="PTHR11078">
    <property type="entry name" value="N UTILIZATION SUBSTANCE PROTEIN B-RELATED"/>
    <property type="match status" value="1"/>
</dbReference>
<dbReference type="SUPFAM" id="SSF48013">
    <property type="entry name" value="NusB-like"/>
    <property type="match status" value="1"/>
</dbReference>
<evidence type="ECO:0000256" key="3">
    <source>
        <dbReference type="ARBA" id="ARBA00022884"/>
    </source>
</evidence>
<dbReference type="InterPro" id="IPR035926">
    <property type="entry name" value="NusB-like_sf"/>
</dbReference>
<evidence type="ECO:0000256" key="5">
    <source>
        <dbReference type="ARBA" id="ARBA00023163"/>
    </source>
</evidence>
<name>A0A8E4F0E8_9ENTR</name>
<dbReference type="FunFam" id="1.10.940.10:FF:000001">
    <property type="entry name" value="Transcription antitermination factor NusB"/>
    <property type="match status" value="1"/>
</dbReference>
<evidence type="ECO:0000313" key="8">
    <source>
        <dbReference type="EMBL" id="CAD6512509.1"/>
    </source>
</evidence>
<comment type="similarity">
    <text evidence="1 6">Belongs to the NusB family.</text>
</comment>
<organism evidence="8 9">
    <name type="scientific">Candidatus Profftia tarda</name>
    <dbReference type="NCBI Taxonomy" id="1177216"/>
    <lineage>
        <taxon>Bacteria</taxon>
        <taxon>Pseudomonadati</taxon>
        <taxon>Pseudomonadota</taxon>
        <taxon>Gammaproteobacteria</taxon>
        <taxon>Enterobacterales</taxon>
        <taxon>Enterobacteriaceae</taxon>
        <taxon>Candidatus Profftia</taxon>
    </lineage>
</organism>
<protein>
    <recommendedName>
        <fullName evidence="6">Transcription antitermination protein NusB</fullName>
    </recommendedName>
    <alternativeName>
        <fullName evidence="6">Antitermination factor NusB</fullName>
    </alternativeName>
</protein>
<evidence type="ECO:0000256" key="4">
    <source>
        <dbReference type="ARBA" id="ARBA00023015"/>
    </source>
</evidence>
<keyword evidence="4 6" id="KW-0805">Transcription regulation</keyword>
<reference evidence="8" key="1">
    <citation type="submission" date="2020-10" db="EMBL/GenBank/DDBJ databases">
        <authorList>
            <person name="Szabo G."/>
        </authorList>
    </citation>
    <scope>NUCLEOTIDE SEQUENCE</scope>
    <source>
        <strain evidence="8">PROFFT</strain>
    </source>
</reference>
<feature type="domain" description="NusB/RsmB/TIM44" evidence="7">
    <location>
        <begin position="15"/>
        <end position="139"/>
    </location>
</feature>
<keyword evidence="2 6" id="KW-0889">Transcription antitermination</keyword>
<comment type="function">
    <text evidence="6">Involved in transcription antitermination. Required for transcription of ribosomal RNA (rRNA) genes. Binds specifically to the boxA antiterminator sequence of the ribosomal RNA (rrn) operons.</text>
</comment>
<dbReference type="EMBL" id="LR890047">
    <property type="protein sequence ID" value="CAD6512509.1"/>
    <property type="molecule type" value="Genomic_DNA"/>
</dbReference>
<proteinExistence type="inferred from homology"/>
<dbReference type="CDD" id="cd00619">
    <property type="entry name" value="Terminator_NusB"/>
    <property type="match status" value="1"/>
</dbReference>
<evidence type="ECO:0000259" key="7">
    <source>
        <dbReference type="Pfam" id="PF01029"/>
    </source>
</evidence>
<evidence type="ECO:0000256" key="1">
    <source>
        <dbReference type="ARBA" id="ARBA00005952"/>
    </source>
</evidence>
<dbReference type="KEGG" id="ptf:PROFFT_A_06220"/>
<keyword evidence="5 6" id="KW-0804">Transcription</keyword>
<sequence>MNFSKDIFVKPATRHRARECAMQALYSWQISKNNIADVEYHFLSEPGEKDFDVLYFCELIAGVAVNVEYLDSLMIPVLSRQIEALGQVERAVLRIALFELSKRQDIPYKVAINEGIELAKNFGAKDSHKFINGVLDKIAPTIRQSKR</sequence>
<dbReference type="InterPro" id="IPR011605">
    <property type="entry name" value="NusB_fam"/>
</dbReference>
<dbReference type="Proteomes" id="UP000683585">
    <property type="component" value="Chromosome"/>
</dbReference>
<dbReference type="GO" id="GO:0031564">
    <property type="term" value="P:transcription antitermination"/>
    <property type="evidence" value="ECO:0007669"/>
    <property type="project" value="UniProtKB-KW"/>
</dbReference>